<name>A0AAW0QQI9_9PEZI</name>
<evidence type="ECO:0000313" key="2">
    <source>
        <dbReference type="EMBL" id="KAK8106360.1"/>
    </source>
</evidence>
<accession>A0AAW0QQI9</accession>
<feature type="compositionally biased region" description="Polar residues" evidence="1">
    <location>
        <begin position="239"/>
        <end position="251"/>
    </location>
</feature>
<dbReference type="AlphaFoldDB" id="A0AAW0QQI9"/>
<dbReference type="SUPFAM" id="SSF48403">
    <property type="entry name" value="Ankyrin repeat"/>
    <property type="match status" value="1"/>
</dbReference>
<organism evidence="2 3">
    <name type="scientific">Apiospora kogelbergensis</name>
    <dbReference type="NCBI Taxonomy" id="1337665"/>
    <lineage>
        <taxon>Eukaryota</taxon>
        <taxon>Fungi</taxon>
        <taxon>Dikarya</taxon>
        <taxon>Ascomycota</taxon>
        <taxon>Pezizomycotina</taxon>
        <taxon>Sordariomycetes</taxon>
        <taxon>Xylariomycetidae</taxon>
        <taxon>Amphisphaeriales</taxon>
        <taxon>Apiosporaceae</taxon>
        <taxon>Apiospora</taxon>
    </lineage>
</organism>
<protein>
    <recommendedName>
        <fullName evidence="4">Fungal N-terminal domain-containing protein</fullName>
    </recommendedName>
</protein>
<evidence type="ECO:0000256" key="1">
    <source>
        <dbReference type="SAM" id="MobiDB-lite"/>
    </source>
</evidence>
<dbReference type="Gene3D" id="1.25.40.20">
    <property type="entry name" value="Ankyrin repeat-containing domain"/>
    <property type="match status" value="1"/>
</dbReference>
<dbReference type="Proteomes" id="UP001392437">
    <property type="component" value="Unassembled WGS sequence"/>
</dbReference>
<dbReference type="InterPro" id="IPR036770">
    <property type="entry name" value="Ankyrin_rpt-contain_sf"/>
</dbReference>
<keyword evidence="3" id="KW-1185">Reference proteome</keyword>
<reference evidence="2 3" key="1">
    <citation type="submission" date="2023-01" db="EMBL/GenBank/DDBJ databases">
        <title>Analysis of 21 Apiospora genomes using comparative genomics revels a genus with tremendous synthesis potential of carbohydrate active enzymes and secondary metabolites.</title>
        <authorList>
            <person name="Sorensen T."/>
        </authorList>
    </citation>
    <scope>NUCLEOTIDE SEQUENCE [LARGE SCALE GENOMIC DNA]</scope>
    <source>
        <strain evidence="2 3">CBS 117206</strain>
    </source>
</reference>
<evidence type="ECO:0008006" key="4">
    <source>
        <dbReference type="Google" id="ProtNLM"/>
    </source>
</evidence>
<proteinExistence type="predicted"/>
<gene>
    <name evidence="2" type="ORF">PG999_009719</name>
</gene>
<sequence length="1018" mass="113274">MADPLSLAASVAGLVSLGIQVASGISQYLDAVKCRDDELGAARRQNELLTSTLAIIKETTSKLDSVSPEAAAVIKSNIEFHQTSLNALESFVAEQLGSTDVKTWRSRLKAKTGKLHYALDRPKLQQLCTRVGQTQSTLQLAIDGLGLSVAAATHESIAKINHRIPELQATTSQVPARSRALSDQLGHTEDALQSSLNVQSEYLACIQDQGSDLVDRIAGIERHIQRLSTVDSMEDDDTVGTSGKDSYSSGRQAGGLERRLRRAPITICNAIIRRKYFTLGSLYLYSELATKGHLPHCPMSRKVSPEQRWQYGFRYTGLTRLIRAAIGISFDMSSGAGGGSIAPQFYYYPTVDEKKDNAFRILDLISHIRYDWSSETKVVLHQKAMGQIIRLFADGKASPLSVNYNNASLIHAAFRAYTAPGFYADDRHFMHYTRGWILQSYSANLESLAVIAEIEGGAMPMTLSSELSITPLYGTEYRQLAQSPSLAEACGCGPLSMAILAKDTQLAKSLLEKDPTSIKEANFFGHTPLHIAACNNVLPGFPFVLQAAKTANLLKQQDSSHQTPLSAALMGSQRICTTSHGQSECIQCGCSDSLAMLLEAGASIGDAELGKLNEFRFNIPLRGWRLFLTQLKAQREGLKEIALCHPWAVQEYLGIIQSVQVLNLHALAVYKALRKHGIHGPEDMIPSDYSKGQTIYDEVPIYYTSFLDITFQLGFQDIDLDVQYGIPRLCTTVLSSQIAWLIKQGADLERQIWSSDDDLQTPDIGIFSAHYVLYTTSIYYSHLLPTLNQPRLYVYDTDELARITAAVLPISLSDSCWCACSATGCTPFIYMLKRQETTMSEFYPPWLRQGHIADIDFTMIFHGFPKEIIKSLYLTSMRFIGFFTLDLTHTCCNAEAVCSQQEPYEARDRDEVEEIQQEEMELIKVLDIMVDEFQGRIDDVSGDATQLQVCWQDYWTNRVPEVLQKLEDQKMTLAERQCAELIGVVWKGNEPVDKTGNPYEPDTSDHWCYELDLITGPM</sequence>
<feature type="region of interest" description="Disordered" evidence="1">
    <location>
        <begin position="231"/>
        <end position="255"/>
    </location>
</feature>
<evidence type="ECO:0000313" key="3">
    <source>
        <dbReference type="Proteomes" id="UP001392437"/>
    </source>
</evidence>
<comment type="caution">
    <text evidence="2">The sequence shown here is derived from an EMBL/GenBank/DDBJ whole genome shotgun (WGS) entry which is preliminary data.</text>
</comment>
<dbReference type="EMBL" id="JAQQWP010000008">
    <property type="protein sequence ID" value="KAK8106360.1"/>
    <property type="molecule type" value="Genomic_DNA"/>
</dbReference>